<keyword evidence="2" id="KW-0813">Transport</keyword>
<evidence type="ECO:0000256" key="5">
    <source>
        <dbReference type="ARBA" id="ARBA00022989"/>
    </source>
</evidence>
<feature type="domain" description="Major facilitator superfamily (MFS) profile" evidence="8">
    <location>
        <begin position="1"/>
        <end position="167"/>
    </location>
</feature>
<evidence type="ECO:0000256" key="1">
    <source>
        <dbReference type="ARBA" id="ARBA00004651"/>
    </source>
</evidence>
<keyword evidence="4 7" id="KW-0812">Transmembrane</keyword>
<keyword evidence="5 7" id="KW-1133">Transmembrane helix</keyword>
<dbReference type="InterPro" id="IPR036259">
    <property type="entry name" value="MFS_trans_sf"/>
</dbReference>
<dbReference type="PANTHER" id="PTHR23513:SF11">
    <property type="entry name" value="STAPHYLOFERRIN A TRANSPORTER"/>
    <property type="match status" value="1"/>
</dbReference>
<feature type="transmembrane region" description="Helical" evidence="7">
    <location>
        <begin position="349"/>
        <end position="369"/>
    </location>
</feature>
<sequence length="381" mass="39606">MVILTFQGMVASQTDADPMALGLFYFATLVPFLLVSLHAGVWADRFDRLRLLAASHLLILAVSASIVTLLLAGRTAPTTFMVSGFVFGLALAASQPAGQALVAESVPRGLTTTAVTLHSFGITLSRFLGPALAAILIAAAGNSLTMVVHCVLCVAIVALALTTRASQTRGSAVSSSFSQSIRSGAAHATERWPFMASLMAVGAVSLFGSSYLSQIASLATLATDDSTWFAVLMSATGLGAIVGVVLAAVPMPTSWDLRRICTSMLGLGLCVGALGWARSEPVQLVLVMAAAACQFTTLTLCFRVIQGSIANSHRGRVMSLNQLCYAGLIPVGGLLLGLSWAWVGPSAAFSSAGAFVIGAATVLILRVWSLDPRFPLEQRAF</sequence>
<feature type="transmembrane region" description="Helical" evidence="7">
    <location>
        <begin position="260"/>
        <end position="277"/>
    </location>
</feature>
<feature type="transmembrane region" description="Helical" evidence="7">
    <location>
        <begin position="323"/>
        <end position="343"/>
    </location>
</feature>
<dbReference type="PANTHER" id="PTHR23513">
    <property type="entry name" value="INTEGRAL MEMBRANE EFFLUX PROTEIN-RELATED"/>
    <property type="match status" value="1"/>
</dbReference>
<feature type="transmembrane region" description="Helical" evidence="7">
    <location>
        <begin position="134"/>
        <end position="161"/>
    </location>
</feature>
<evidence type="ECO:0000256" key="3">
    <source>
        <dbReference type="ARBA" id="ARBA00022475"/>
    </source>
</evidence>
<dbReference type="AlphaFoldDB" id="A0A7J9UV34"/>
<dbReference type="EMBL" id="WHPD01001597">
    <property type="protein sequence ID" value="MPV88476.1"/>
    <property type="molecule type" value="Genomic_DNA"/>
</dbReference>
<reference evidence="9 10" key="1">
    <citation type="submission" date="2019-10" db="EMBL/GenBank/DDBJ databases">
        <title>Georgenia wutianyii sp. nov. and Georgenia yuyongxinii sp. nov. isolated from plateau pika (Ochotona curzoniae) in the Qinghai-Tibet plateau of China.</title>
        <authorList>
            <person name="Tian Z."/>
        </authorList>
    </citation>
    <scope>NUCLEOTIDE SEQUENCE [LARGE SCALE GENOMIC DNA]</scope>
    <source>
        <strain evidence="9 10">JCM 15130</strain>
    </source>
</reference>
<name>A0A7J9UV34_9MICO</name>
<comment type="subcellular location">
    <subcellularLocation>
        <location evidence="1">Cell membrane</location>
        <topology evidence="1">Multi-pass membrane protein</topology>
    </subcellularLocation>
</comment>
<feature type="transmembrane region" description="Helical" evidence="7">
    <location>
        <begin position="51"/>
        <end position="72"/>
    </location>
</feature>
<dbReference type="InterPro" id="IPR010290">
    <property type="entry name" value="TM_effector"/>
</dbReference>
<dbReference type="InterPro" id="IPR020846">
    <property type="entry name" value="MFS_dom"/>
</dbReference>
<keyword evidence="10" id="KW-1185">Reference proteome</keyword>
<dbReference type="GO" id="GO:0005886">
    <property type="term" value="C:plasma membrane"/>
    <property type="evidence" value="ECO:0007669"/>
    <property type="project" value="UniProtKB-SubCell"/>
</dbReference>
<evidence type="ECO:0000313" key="9">
    <source>
        <dbReference type="EMBL" id="MPV88476.1"/>
    </source>
</evidence>
<feature type="transmembrane region" description="Helical" evidence="7">
    <location>
        <begin position="78"/>
        <end position="97"/>
    </location>
</feature>
<dbReference type="Proteomes" id="UP000429644">
    <property type="component" value="Unassembled WGS sequence"/>
</dbReference>
<dbReference type="GO" id="GO:0022857">
    <property type="term" value="F:transmembrane transporter activity"/>
    <property type="evidence" value="ECO:0007669"/>
    <property type="project" value="InterPro"/>
</dbReference>
<dbReference type="SUPFAM" id="SSF103473">
    <property type="entry name" value="MFS general substrate transporter"/>
    <property type="match status" value="1"/>
</dbReference>
<protein>
    <submittedName>
        <fullName evidence="9">MFS transporter</fullName>
    </submittedName>
</protein>
<feature type="transmembrane region" description="Helical" evidence="7">
    <location>
        <begin position="20"/>
        <end position="39"/>
    </location>
</feature>
<feature type="transmembrane region" description="Helical" evidence="7">
    <location>
        <begin position="228"/>
        <end position="248"/>
    </location>
</feature>
<dbReference type="Gene3D" id="1.20.1250.20">
    <property type="entry name" value="MFS general substrate transporter like domains"/>
    <property type="match status" value="1"/>
</dbReference>
<evidence type="ECO:0000256" key="4">
    <source>
        <dbReference type="ARBA" id="ARBA00022692"/>
    </source>
</evidence>
<proteinExistence type="predicted"/>
<gene>
    <name evidence="9" type="ORF">GB882_07335</name>
</gene>
<dbReference type="CDD" id="cd06173">
    <property type="entry name" value="MFS_MefA_like"/>
    <property type="match status" value="1"/>
</dbReference>
<evidence type="ECO:0000259" key="8">
    <source>
        <dbReference type="PROSITE" id="PS50850"/>
    </source>
</evidence>
<comment type="caution">
    <text evidence="9">The sequence shown here is derived from an EMBL/GenBank/DDBJ whole genome shotgun (WGS) entry which is preliminary data.</text>
</comment>
<keyword evidence="3" id="KW-1003">Cell membrane</keyword>
<feature type="transmembrane region" description="Helical" evidence="7">
    <location>
        <begin position="283"/>
        <end position="302"/>
    </location>
</feature>
<evidence type="ECO:0000256" key="7">
    <source>
        <dbReference type="SAM" id="Phobius"/>
    </source>
</evidence>
<organism evidence="9 10">
    <name type="scientific">Georgenia ruanii</name>
    <dbReference type="NCBI Taxonomy" id="348442"/>
    <lineage>
        <taxon>Bacteria</taxon>
        <taxon>Bacillati</taxon>
        <taxon>Actinomycetota</taxon>
        <taxon>Actinomycetes</taxon>
        <taxon>Micrococcales</taxon>
        <taxon>Bogoriellaceae</taxon>
        <taxon>Georgenia</taxon>
    </lineage>
</organism>
<keyword evidence="6 7" id="KW-0472">Membrane</keyword>
<dbReference type="Pfam" id="PF05977">
    <property type="entry name" value="MFS_3"/>
    <property type="match status" value="1"/>
</dbReference>
<evidence type="ECO:0000256" key="2">
    <source>
        <dbReference type="ARBA" id="ARBA00022448"/>
    </source>
</evidence>
<evidence type="ECO:0000313" key="10">
    <source>
        <dbReference type="Proteomes" id="UP000429644"/>
    </source>
</evidence>
<dbReference type="PROSITE" id="PS50850">
    <property type="entry name" value="MFS"/>
    <property type="match status" value="1"/>
</dbReference>
<accession>A0A7J9UV34</accession>
<feature type="transmembrane region" description="Helical" evidence="7">
    <location>
        <begin position="192"/>
        <end position="216"/>
    </location>
</feature>
<evidence type="ECO:0000256" key="6">
    <source>
        <dbReference type="ARBA" id="ARBA00023136"/>
    </source>
</evidence>